<dbReference type="HOGENOM" id="CLU_654931_0_0_0"/>
<dbReference type="OrthoDB" id="105847at2"/>
<dbReference type="AlphaFoldDB" id="E8X4P9"/>
<organism evidence="3">
    <name type="scientific">Granulicella tundricola (strain ATCC BAA-1859 / DSM 23138 / MP5ACTX9)</name>
    <dbReference type="NCBI Taxonomy" id="1198114"/>
    <lineage>
        <taxon>Bacteria</taxon>
        <taxon>Pseudomonadati</taxon>
        <taxon>Acidobacteriota</taxon>
        <taxon>Terriglobia</taxon>
        <taxon>Terriglobales</taxon>
        <taxon>Acidobacteriaceae</taxon>
        <taxon>Granulicella</taxon>
    </lineage>
</organism>
<proteinExistence type="predicted"/>
<dbReference type="Gene3D" id="1.25.40.10">
    <property type="entry name" value="Tetratricopeptide repeat domain"/>
    <property type="match status" value="1"/>
</dbReference>
<dbReference type="eggNOG" id="ENOG5033EX7">
    <property type="taxonomic scope" value="Bacteria"/>
</dbReference>
<feature type="signal peptide" evidence="1">
    <location>
        <begin position="1"/>
        <end position="30"/>
    </location>
</feature>
<accession>E8X4P9</accession>
<dbReference type="InterPro" id="IPR011990">
    <property type="entry name" value="TPR-like_helical_dom_sf"/>
</dbReference>
<reference evidence="3" key="1">
    <citation type="submission" date="2011-01" db="EMBL/GenBank/DDBJ databases">
        <title>Complete sequence of chromosome of Acidobacterium sp. MP5ACTX9.</title>
        <authorList>
            <consortium name="US DOE Joint Genome Institute"/>
            <person name="Lucas S."/>
            <person name="Copeland A."/>
            <person name="Lapidus A."/>
            <person name="Cheng J.-F."/>
            <person name="Goodwin L."/>
            <person name="Pitluck S."/>
            <person name="Teshima H."/>
            <person name="Detter J.C."/>
            <person name="Han C."/>
            <person name="Tapia R."/>
            <person name="Land M."/>
            <person name="Hauser L."/>
            <person name="Kyrpides N."/>
            <person name="Ivanova N."/>
            <person name="Ovchinnikova G."/>
            <person name="Pagani I."/>
            <person name="Rawat S.R."/>
            <person name="Mannisto M."/>
            <person name="Haggblom M.M."/>
            <person name="Woyke T."/>
        </authorList>
    </citation>
    <scope>NUCLEOTIDE SEQUENCE [LARGE SCALE GENOMIC DNA]</scope>
    <source>
        <strain evidence="3">MP5ACTX9</strain>
    </source>
</reference>
<evidence type="ECO:0000313" key="3">
    <source>
        <dbReference type="Proteomes" id="UP000000343"/>
    </source>
</evidence>
<keyword evidence="1" id="KW-0732">Signal</keyword>
<protein>
    <submittedName>
        <fullName evidence="2">Putative lipoprotein</fullName>
    </submittedName>
</protein>
<gene>
    <name evidence="2" type="ordered locus">AciX9_2422</name>
</gene>
<evidence type="ECO:0000256" key="1">
    <source>
        <dbReference type="SAM" id="SignalP"/>
    </source>
</evidence>
<keyword evidence="3" id="KW-1185">Reference proteome</keyword>
<evidence type="ECO:0000313" key="2">
    <source>
        <dbReference type="EMBL" id="ADW69459.1"/>
    </source>
</evidence>
<sequence length="436" mass="45825">MNKAGVASLLAVSATLLVPGMVSNFGVALAQAAAAPAAGQVQMDPKEYAVYDDAVNKQTTPQTQAPALEAYLTSFPNSAVKADVLQRLMLDYSQFDPAKAITTADKVLQLDPNNLRADLIEVAFRRQAAETQTDATARQAGLDAAVTYAQKGLTATKPTGMSDADFTTLQAAAIPAFQSVIGTAALSKKDTATAITAFKAELAASKPEDTTKPGTALQDTYYLGQAYYQSTPPDLVNCTFYATRAFSYAPPQFQAQMPLAAYCYKKYHGGTDGYDAVTTAAKANLNPPSGFTIVAAPSDADIAAKTVASTPDLASLALSDKEFIMKNGKSEDAEKVFATIKGKTVQIPDALVIAATADDVQVAVSDDAVQGKAADFDFKMKTPLTKVPEVGSKINLAGTYDSYTQSPVMITMSDSDVVTKKAPAAATHHTTTTHHK</sequence>
<name>E8X4P9_GRATM</name>
<feature type="chain" id="PRO_5003230226" evidence="1">
    <location>
        <begin position="31"/>
        <end position="436"/>
    </location>
</feature>
<dbReference type="Proteomes" id="UP000000343">
    <property type="component" value="Chromosome"/>
</dbReference>
<dbReference type="KEGG" id="acm:AciX9_2422"/>
<dbReference type="RefSeq" id="WP_013580775.1">
    <property type="nucleotide sequence ID" value="NC_015064.1"/>
</dbReference>
<keyword evidence="2" id="KW-0449">Lipoprotein</keyword>
<dbReference type="PaxDb" id="1198114-AciX9_2422"/>
<dbReference type="EMBL" id="CP002480">
    <property type="protein sequence ID" value="ADW69459.1"/>
    <property type="molecule type" value="Genomic_DNA"/>
</dbReference>